<dbReference type="InterPro" id="IPR001680">
    <property type="entry name" value="WD40_rpt"/>
</dbReference>
<dbReference type="SUPFAM" id="SSF50978">
    <property type="entry name" value="WD40 repeat-like"/>
    <property type="match status" value="2"/>
</dbReference>
<dbReference type="PROSITE" id="PS00678">
    <property type="entry name" value="WD_REPEATS_1"/>
    <property type="match status" value="8"/>
</dbReference>
<evidence type="ECO:0000259" key="4">
    <source>
        <dbReference type="SMART" id="SM00530"/>
    </source>
</evidence>
<evidence type="ECO:0000256" key="2">
    <source>
        <dbReference type="ARBA" id="ARBA00022737"/>
    </source>
</evidence>
<protein>
    <recommendedName>
        <fullName evidence="4">HTH cro/C1-type domain-containing protein</fullName>
    </recommendedName>
</protein>
<proteinExistence type="predicted"/>
<dbReference type="Gene3D" id="3.40.50.300">
    <property type="entry name" value="P-loop containing nucleotide triphosphate hydrolases"/>
    <property type="match status" value="1"/>
</dbReference>
<dbReference type="RefSeq" id="WP_166053826.1">
    <property type="nucleotide sequence ID" value="NZ_JAAMPJ010000014.1"/>
</dbReference>
<dbReference type="PROSITE" id="PS50082">
    <property type="entry name" value="WD_REPEATS_2"/>
    <property type="match status" value="9"/>
</dbReference>
<dbReference type="Pfam" id="PF00400">
    <property type="entry name" value="WD40"/>
    <property type="match status" value="10"/>
</dbReference>
<feature type="repeat" description="WD" evidence="3">
    <location>
        <begin position="692"/>
        <end position="733"/>
    </location>
</feature>
<evidence type="ECO:0000256" key="3">
    <source>
        <dbReference type="PROSITE-ProRule" id="PRU00221"/>
    </source>
</evidence>
<feature type="domain" description="HTH cro/C1-type" evidence="4">
    <location>
        <begin position="21"/>
        <end position="77"/>
    </location>
</feature>
<accession>A0A7C9RW99</accession>
<dbReference type="PRINTS" id="PR00320">
    <property type="entry name" value="GPROTEINBRPT"/>
</dbReference>
<feature type="repeat" description="WD" evidence="3">
    <location>
        <begin position="781"/>
        <end position="822"/>
    </location>
</feature>
<keyword evidence="6" id="KW-1185">Reference proteome</keyword>
<organism evidence="5 6">
    <name type="scientific">Lentzea alba</name>
    <dbReference type="NCBI Taxonomy" id="2714351"/>
    <lineage>
        <taxon>Bacteria</taxon>
        <taxon>Bacillati</taxon>
        <taxon>Actinomycetota</taxon>
        <taxon>Actinomycetes</taxon>
        <taxon>Pseudonocardiales</taxon>
        <taxon>Pseudonocardiaceae</taxon>
        <taxon>Lentzea</taxon>
    </lineage>
</organism>
<dbReference type="InterPro" id="IPR001387">
    <property type="entry name" value="Cro/C1-type_HTH"/>
</dbReference>
<dbReference type="EMBL" id="JAAMPJ010000014">
    <property type="protein sequence ID" value="NGY65031.1"/>
    <property type="molecule type" value="Genomic_DNA"/>
</dbReference>
<dbReference type="InterPro" id="IPR027417">
    <property type="entry name" value="P-loop_NTPase"/>
</dbReference>
<dbReference type="InterPro" id="IPR019775">
    <property type="entry name" value="WD40_repeat_CS"/>
</dbReference>
<dbReference type="SMART" id="SM00530">
    <property type="entry name" value="HTH_XRE"/>
    <property type="match status" value="1"/>
</dbReference>
<feature type="repeat" description="WD" evidence="3">
    <location>
        <begin position="864"/>
        <end position="895"/>
    </location>
</feature>
<dbReference type="InterPro" id="IPR049052">
    <property type="entry name" value="nSTAND1"/>
</dbReference>
<dbReference type="Proteomes" id="UP000481360">
    <property type="component" value="Unassembled WGS sequence"/>
</dbReference>
<dbReference type="InterPro" id="IPR020472">
    <property type="entry name" value="WD40_PAC1"/>
</dbReference>
<evidence type="ECO:0000313" key="6">
    <source>
        <dbReference type="Proteomes" id="UP000481360"/>
    </source>
</evidence>
<dbReference type="Pfam" id="PF13560">
    <property type="entry name" value="HTH_31"/>
    <property type="match status" value="1"/>
</dbReference>
<dbReference type="SMART" id="SM00320">
    <property type="entry name" value="WD40"/>
    <property type="match status" value="14"/>
</dbReference>
<feature type="repeat" description="WD" evidence="3">
    <location>
        <begin position="1149"/>
        <end position="1190"/>
    </location>
</feature>
<feature type="repeat" description="WD" evidence="3">
    <location>
        <begin position="648"/>
        <end position="689"/>
    </location>
</feature>
<reference evidence="5 6" key="1">
    <citation type="submission" date="2020-03" db="EMBL/GenBank/DDBJ databases">
        <title>Isolation and identification of active actinomycetes.</title>
        <authorList>
            <person name="Sun X."/>
        </authorList>
    </citation>
    <scope>NUCLEOTIDE SEQUENCE [LARGE SCALE GENOMIC DNA]</scope>
    <source>
        <strain evidence="5 6">NEAU-D13</strain>
    </source>
</reference>
<dbReference type="InterPro" id="IPR015943">
    <property type="entry name" value="WD40/YVTN_repeat-like_dom_sf"/>
</dbReference>
<comment type="caution">
    <text evidence="5">The sequence shown here is derived from an EMBL/GenBank/DDBJ whole genome shotgun (WGS) entry which is preliminary data.</text>
</comment>
<dbReference type="AlphaFoldDB" id="A0A7C9RW99"/>
<feature type="repeat" description="WD" evidence="3">
    <location>
        <begin position="826"/>
        <end position="859"/>
    </location>
</feature>
<dbReference type="PANTHER" id="PTHR19879">
    <property type="entry name" value="TRANSCRIPTION INITIATION FACTOR TFIID"/>
    <property type="match status" value="1"/>
</dbReference>
<feature type="repeat" description="WD" evidence="3">
    <location>
        <begin position="1114"/>
        <end position="1145"/>
    </location>
</feature>
<keyword evidence="1 3" id="KW-0853">WD repeat</keyword>
<dbReference type="Gene3D" id="2.130.10.10">
    <property type="entry name" value="YVTN repeat-like/Quinoprotein amine dehydrogenase"/>
    <property type="match status" value="4"/>
</dbReference>
<dbReference type="PROSITE" id="PS50294">
    <property type="entry name" value="WD_REPEATS_REGION"/>
    <property type="match status" value="8"/>
</dbReference>
<dbReference type="InterPro" id="IPR036322">
    <property type="entry name" value="WD40_repeat_dom_sf"/>
</dbReference>
<dbReference type="CDD" id="cd00093">
    <property type="entry name" value="HTH_XRE"/>
    <property type="match status" value="1"/>
</dbReference>
<dbReference type="CDD" id="cd00200">
    <property type="entry name" value="WD40"/>
    <property type="match status" value="2"/>
</dbReference>
<dbReference type="Pfam" id="PF20703">
    <property type="entry name" value="nSTAND1"/>
    <property type="match status" value="2"/>
</dbReference>
<evidence type="ECO:0000313" key="5">
    <source>
        <dbReference type="EMBL" id="NGY65031.1"/>
    </source>
</evidence>
<dbReference type="SUPFAM" id="SSF52540">
    <property type="entry name" value="P-loop containing nucleoside triphosphate hydrolases"/>
    <property type="match status" value="1"/>
</dbReference>
<evidence type="ECO:0000256" key="1">
    <source>
        <dbReference type="ARBA" id="ARBA00022574"/>
    </source>
</evidence>
<feature type="repeat" description="WD" evidence="3">
    <location>
        <begin position="745"/>
        <end position="777"/>
    </location>
</feature>
<feature type="repeat" description="WD" evidence="3">
    <location>
        <begin position="558"/>
        <end position="591"/>
    </location>
</feature>
<sequence>MPRPEKPLDPFAGPVEQFAFDLRKLREKAGSPGYRELGKLSHYSASTLADAARGQRLPSLAVALAFVRACGGDEEAWERRWRDIGEQEADEPASASPYVGLQAFTEHDADRFFGRERLVGKLLGKLEHQDTVLVIGASGSGKSSLLRAGLLARSDGELITPSTHTALPRTEKLLVVDQFEEIFALPHRDEFIAELTRRGHQTVIGMRADFYGHCARYPDLVRAVEDAQVLVGPMSTDELRKAITQPAVEVGCALETGLVARLIADATGEPGVLPHVSHALLETWHRKRGNTLTLTSYHESGGIARAIANTAEHAYTSLDERQRTQARQVFLRLVTPGDGTEDTKRRVKRTELAADEVVEHLAAARILTVDDDSVEISHEAVIRSWPRLKDWLAEARDDLRVHRRLTAAAADWEAHDRDPGSLYRGVPLTRATDWADREPGALNAEEKAFLDASKAAAEHAVAAGKRRTTNLRRVVALLAVLLLVATTATVFAVRAQRQATEQQTSALAQKAIAEANVLQNQDPGLASQLRLAAYRLTGLPATRDALLSTFAAPPVTLVKGHTDATSYAAFRPDGKVMATVGDDKALIFWDLTDPHHPAELSRVHAGDDATHHMTFSADGTLLATANWDGFIRLVDLRDPRHPVEKARLSGHDGQVQAVALTKDARTLISAGKDRTIRFWDLTGNHPTQVRTIQAHTDLVHGLALNEANTVIGTASWDGTVKLWDLATGTNLSTIDPSNGDFANDSVAFSPDGTTMATGADNGELRLWNITDPRNPSVLSANTEHVFSVHTLAFSPDGRFLASGGGDKSTRLWDVRDPRNLRAAAALTGHTDTLWSLAFSSDSRYLVSTSTDTAVRLIDLADLAYPRHTWTAWELAYDPRGRFFATVSTDGSIKLWRPRDGHPEAISSLPLPPGTEATAVALHPHRDVLFSSTLAGSTLWDTTDPAAPRRIADVPTGATEWIAAARFSHDGKLLAFAESTGVIQLWNVSDPASPTRAGQFSVPAVANVVTVQQMQFTEDDRALAIAGGNRQLELWDVRDPAQPRAFTAIATDEDERPIQRGGQAGRDVVMSVAVHGTVMAFANMDSTATLWELADPAKPRKLGTVPYSGPPLQRLAFSPDGKLLAAGTTDDLVRVWDVSDPAKPSERAVLRGHTDRLWGVAFAPDGHTLVSTGTDRTVRVWDIDVESTAARVCATTTAHLSTHQWEHYFPGVEPRPLC</sequence>
<gene>
    <name evidence="5" type="ORF">G7043_39565</name>
</gene>
<keyword evidence="2" id="KW-0677">Repeat</keyword>
<dbReference type="PANTHER" id="PTHR19879:SF9">
    <property type="entry name" value="TRANSCRIPTION INITIATION FACTOR TFIID SUBUNIT 5"/>
    <property type="match status" value="1"/>
</dbReference>
<name>A0A7C9RW99_9PSEU</name>